<proteinExistence type="predicted"/>
<evidence type="ECO:0000313" key="3">
    <source>
        <dbReference type="Proteomes" id="UP000314294"/>
    </source>
</evidence>
<dbReference type="EMBL" id="SRLO01001596">
    <property type="protein sequence ID" value="TNN36600.1"/>
    <property type="molecule type" value="Genomic_DNA"/>
</dbReference>
<feature type="region of interest" description="Disordered" evidence="1">
    <location>
        <begin position="85"/>
        <end position="104"/>
    </location>
</feature>
<comment type="caution">
    <text evidence="2">The sequence shown here is derived from an EMBL/GenBank/DDBJ whole genome shotgun (WGS) entry which is preliminary data.</text>
</comment>
<dbReference type="AlphaFoldDB" id="A0A4Z2F6U7"/>
<gene>
    <name evidence="2" type="ORF">EYF80_053234</name>
</gene>
<organism evidence="2 3">
    <name type="scientific">Liparis tanakae</name>
    <name type="common">Tanaka's snailfish</name>
    <dbReference type="NCBI Taxonomy" id="230148"/>
    <lineage>
        <taxon>Eukaryota</taxon>
        <taxon>Metazoa</taxon>
        <taxon>Chordata</taxon>
        <taxon>Craniata</taxon>
        <taxon>Vertebrata</taxon>
        <taxon>Euteleostomi</taxon>
        <taxon>Actinopterygii</taxon>
        <taxon>Neopterygii</taxon>
        <taxon>Teleostei</taxon>
        <taxon>Neoteleostei</taxon>
        <taxon>Acanthomorphata</taxon>
        <taxon>Eupercaria</taxon>
        <taxon>Perciformes</taxon>
        <taxon>Cottioidei</taxon>
        <taxon>Cottales</taxon>
        <taxon>Liparidae</taxon>
        <taxon>Liparis</taxon>
    </lineage>
</organism>
<name>A0A4Z2F6U7_9TELE</name>
<accession>A0A4Z2F6U7</accession>
<keyword evidence="3" id="KW-1185">Reference proteome</keyword>
<reference evidence="2 3" key="1">
    <citation type="submission" date="2019-03" db="EMBL/GenBank/DDBJ databases">
        <title>First draft genome of Liparis tanakae, snailfish: a comprehensive survey of snailfish specific genes.</title>
        <authorList>
            <person name="Kim W."/>
            <person name="Song I."/>
            <person name="Jeong J.-H."/>
            <person name="Kim D."/>
            <person name="Kim S."/>
            <person name="Ryu S."/>
            <person name="Song J.Y."/>
            <person name="Lee S.K."/>
        </authorList>
    </citation>
    <scope>NUCLEOTIDE SEQUENCE [LARGE SCALE GENOMIC DNA]</scope>
    <source>
        <tissue evidence="2">Muscle</tissue>
    </source>
</reference>
<sequence>MESSLSQRTQRGQIWKLYSETKILITISIDYMGLKLIGAVKRITAGLLLPVVRVFQRNKPRGIGRPGIRGTITISAIIKEQLAFDPPGSRGEGQNCPVVLQESK</sequence>
<evidence type="ECO:0000313" key="2">
    <source>
        <dbReference type="EMBL" id="TNN36600.1"/>
    </source>
</evidence>
<dbReference type="Proteomes" id="UP000314294">
    <property type="component" value="Unassembled WGS sequence"/>
</dbReference>
<evidence type="ECO:0000256" key="1">
    <source>
        <dbReference type="SAM" id="MobiDB-lite"/>
    </source>
</evidence>
<protein>
    <submittedName>
        <fullName evidence="2">Uncharacterized protein</fullName>
    </submittedName>
</protein>